<feature type="compositionally biased region" description="Basic and acidic residues" evidence="1">
    <location>
        <begin position="186"/>
        <end position="205"/>
    </location>
</feature>
<dbReference type="AlphaFoldDB" id="A0A517YCI5"/>
<evidence type="ECO:0000313" key="2">
    <source>
        <dbReference type="EMBL" id="QDU27955.1"/>
    </source>
</evidence>
<dbReference type="Proteomes" id="UP000315017">
    <property type="component" value="Chromosome"/>
</dbReference>
<name>A0A517YCI5_9BACT</name>
<gene>
    <name evidence="2" type="ORF">ETAA8_30470</name>
</gene>
<feature type="region of interest" description="Disordered" evidence="1">
    <location>
        <begin position="1"/>
        <end position="62"/>
    </location>
</feature>
<sequence length="253" mass="27076">MVGRKAAPLGNVPDVKEGEDDGADDGRDDARPALALEIENEDDAGDGNKDHQQGCDIDDPRPNEAGIAPFVQVVNHRDHTHHGFGQLILAGRAIDVGIGCVAGAFEDDRAFALVNAELADGATNFVIVAEMLDHLELGDLQAVVDLLAVSRLGEAGGQGTVEPLDIDLTGMLRDALAVDAKPGGMVERDTSDGEEKERREAEQRNVDVQPANRSGKLRVPSFGLGCAGRLRLAAAFTGRQRARRAFDTRRWRT</sequence>
<evidence type="ECO:0000256" key="1">
    <source>
        <dbReference type="SAM" id="MobiDB-lite"/>
    </source>
</evidence>
<feature type="region of interest" description="Disordered" evidence="1">
    <location>
        <begin position="183"/>
        <end position="214"/>
    </location>
</feature>
<reference evidence="2 3" key="1">
    <citation type="submission" date="2019-02" db="EMBL/GenBank/DDBJ databases">
        <title>Deep-cultivation of Planctomycetes and their phenomic and genomic characterization uncovers novel biology.</title>
        <authorList>
            <person name="Wiegand S."/>
            <person name="Jogler M."/>
            <person name="Boedeker C."/>
            <person name="Pinto D."/>
            <person name="Vollmers J."/>
            <person name="Rivas-Marin E."/>
            <person name="Kohn T."/>
            <person name="Peeters S.H."/>
            <person name="Heuer A."/>
            <person name="Rast P."/>
            <person name="Oberbeckmann S."/>
            <person name="Bunk B."/>
            <person name="Jeske O."/>
            <person name="Meyerdierks A."/>
            <person name="Storesund J.E."/>
            <person name="Kallscheuer N."/>
            <person name="Luecker S."/>
            <person name="Lage O.M."/>
            <person name="Pohl T."/>
            <person name="Merkel B.J."/>
            <person name="Hornburger P."/>
            <person name="Mueller R.-W."/>
            <person name="Bruemmer F."/>
            <person name="Labrenz M."/>
            <person name="Spormann A.M."/>
            <person name="Op den Camp H."/>
            <person name="Overmann J."/>
            <person name="Amann R."/>
            <person name="Jetten M.S.M."/>
            <person name="Mascher T."/>
            <person name="Medema M.H."/>
            <person name="Devos D.P."/>
            <person name="Kaster A.-K."/>
            <person name="Ovreas L."/>
            <person name="Rohde M."/>
            <person name="Galperin M.Y."/>
            <person name="Jogler C."/>
        </authorList>
    </citation>
    <scope>NUCLEOTIDE SEQUENCE [LARGE SCALE GENOMIC DNA]</scope>
    <source>
        <strain evidence="2 3">ETA_A8</strain>
    </source>
</reference>
<accession>A0A517YCI5</accession>
<keyword evidence="3" id="KW-1185">Reference proteome</keyword>
<proteinExistence type="predicted"/>
<evidence type="ECO:0000313" key="3">
    <source>
        <dbReference type="Proteomes" id="UP000315017"/>
    </source>
</evidence>
<organism evidence="2 3">
    <name type="scientific">Anatilimnocola aggregata</name>
    <dbReference type="NCBI Taxonomy" id="2528021"/>
    <lineage>
        <taxon>Bacteria</taxon>
        <taxon>Pseudomonadati</taxon>
        <taxon>Planctomycetota</taxon>
        <taxon>Planctomycetia</taxon>
        <taxon>Pirellulales</taxon>
        <taxon>Pirellulaceae</taxon>
        <taxon>Anatilimnocola</taxon>
    </lineage>
</organism>
<dbReference type="EMBL" id="CP036274">
    <property type="protein sequence ID" value="QDU27955.1"/>
    <property type="molecule type" value="Genomic_DNA"/>
</dbReference>
<feature type="compositionally biased region" description="Basic and acidic residues" evidence="1">
    <location>
        <begin position="46"/>
        <end position="62"/>
    </location>
</feature>
<protein>
    <submittedName>
        <fullName evidence="2">Uncharacterized protein</fullName>
    </submittedName>
</protein>
<dbReference type="KEGG" id="aagg:ETAA8_30470"/>